<dbReference type="RefSeq" id="WP_126156268.1">
    <property type="nucleotide sequence ID" value="NZ_UZWE01000077.1"/>
</dbReference>
<sequence>MLVRFGFEIIISTPGPVPLILALSPHPSVAGRILGANKIMTEPPVPIEEFLDPFGNRRARLVAPRGQTRLWSDDVIEIEGEPDVFDWNARQHEVAHLPPETLPFLTASRYCEADMLSQQAWDLFAGTKPGWARVQAICNFVHNHLTFGYKFGRPTKTAVHAMSEATGVCRDFAHLAIALCRAMNIPARYASGYLGDIGVPPSGPGDFCAWFEVYLEDRWYTFDARYNTPRIGRILMVRGRDAADGAMITSFGTYQLDLFRVWTDELSETMTQADVLKELEHLPEAPALTLAMAGSS</sequence>
<dbReference type="PANTHER" id="PTHR33490:SF12">
    <property type="entry name" value="BLL5557 PROTEIN"/>
    <property type="match status" value="1"/>
</dbReference>
<dbReference type="Gene3D" id="2.60.40.2250">
    <property type="match status" value="1"/>
</dbReference>
<accession>A0A3S4CM99</accession>
<dbReference type="InterPro" id="IPR002931">
    <property type="entry name" value="Transglutaminase-like"/>
</dbReference>
<dbReference type="InterPro" id="IPR038765">
    <property type="entry name" value="Papain-like_cys_pep_sf"/>
</dbReference>
<dbReference type="OrthoDB" id="5438043at2"/>
<dbReference type="Pfam" id="PF01841">
    <property type="entry name" value="Transglut_core"/>
    <property type="match status" value="1"/>
</dbReference>
<evidence type="ECO:0000313" key="2">
    <source>
        <dbReference type="EMBL" id="VDS10731.1"/>
    </source>
</evidence>
<dbReference type="AlphaFoldDB" id="A0A3S4CM99"/>
<dbReference type="Gene3D" id="3.10.620.30">
    <property type="match status" value="1"/>
</dbReference>
<dbReference type="Proteomes" id="UP000270743">
    <property type="component" value="Unassembled WGS sequence"/>
</dbReference>
<dbReference type="EMBL" id="UZWE01000077">
    <property type="protein sequence ID" value="VDS10731.1"/>
    <property type="molecule type" value="Genomic_DNA"/>
</dbReference>
<proteinExistence type="predicted"/>
<gene>
    <name evidence="2" type="ORF">PARHAE_03950</name>
</gene>
<dbReference type="SMART" id="SM00460">
    <property type="entry name" value="TGc"/>
    <property type="match status" value="1"/>
</dbReference>
<keyword evidence="3" id="KW-1185">Reference proteome</keyword>
<evidence type="ECO:0000313" key="3">
    <source>
        <dbReference type="Proteomes" id="UP000270743"/>
    </source>
</evidence>
<reference evidence="2 3" key="1">
    <citation type="submission" date="2018-12" db="EMBL/GenBank/DDBJ databases">
        <authorList>
            <person name="Criscuolo A."/>
        </authorList>
    </citation>
    <scope>NUCLEOTIDE SEQUENCE [LARGE SCALE GENOMIC DNA]</scope>
    <source>
        <strain evidence="2">ACIP1116241</strain>
    </source>
</reference>
<protein>
    <submittedName>
        <fullName evidence="2">Transglutaminase-like superfamily protein</fullName>
    </submittedName>
</protein>
<dbReference type="SUPFAM" id="SSF54001">
    <property type="entry name" value="Cysteine proteinases"/>
    <property type="match status" value="1"/>
</dbReference>
<name>A0A3S4CM99_9RHOB</name>
<feature type="domain" description="Transglutaminase-like" evidence="1">
    <location>
        <begin position="161"/>
        <end position="226"/>
    </location>
</feature>
<organism evidence="2 3">
    <name type="scientific">Paracoccus haematequi</name>
    <dbReference type="NCBI Taxonomy" id="2491866"/>
    <lineage>
        <taxon>Bacteria</taxon>
        <taxon>Pseudomonadati</taxon>
        <taxon>Pseudomonadota</taxon>
        <taxon>Alphaproteobacteria</taxon>
        <taxon>Rhodobacterales</taxon>
        <taxon>Paracoccaceae</taxon>
        <taxon>Paracoccus</taxon>
    </lineage>
</organism>
<dbReference type="PANTHER" id="PTHR33490">
    <property type="entry name" value="BLR5614 PROTEIN-RELATED"/>
    <property type="match status" value="1"/>
</dbReference>
<evidence type="ECO:0000259" key="1">
    <source>
        <dbReference type="SMART" id="SM00460"/>
    </source>
</evidence>